<reference evidence="1" key="1">
    <citation type="submission" date="2022-08" db="EMBL/GenBank/DDBJ databases">
        <authorList>
            <person name="Gutierrez-Valencia J."/>
        </authorList>
    </citation>
    <scope>NUCLEOTIDE SEQUENCE</scope>
</reference>
<dbReference type="Proteomes" id="UP001154282">
    <property type="component" value="Unassembled WGS sequence"/>
</dbReference>
<organism evidence="1 2">
    <name type="scientific">Linum tenue</name>
    <dbReference type="NCBI Taxonomy" id="586396"/>
    <lineage>
        <taxon>Eukaryota</taxon>
        <taxon>Viridiplantae</taxon>
        <taxon>Streptophyta</taxon>
        <taxon>Embryophyta</taxon>
        <taxon>Tracheophyta</taxon>
        <taxon>Spermatophyta</taxon>
        <taxon>Magnoliopsida</taxon>
        <taxon>eudicotyledons</taxon>
        <taxon>Gunneridae</taxon>
        <taxon>Pentapetalae</taxon>
        <taxon>rosids</taxon>
        <taxon>fabids</taxon>
        <taxon>Malpighiales</taxon>
        <taxon>Linaceae</taxon>
        <taxon>Linum</taxon>
    </lineage>
</organism>
<sequence length="92" mass="10160">MSGLRRCCYGFPARHCFATVHKTLISYRCYDSRIFLPTTASLLDSRLPISVSAPLEKRSFSAPAVDYPLPGVDDVLVGYLLGKKKATEVAHL</sequence>
<evidence type="ECO:0000313" key="2">
    <source>
        <dbReference type="Proteomes" id="UP001154282"/>
    </source>
</evidence>
<evidence type="ECO:0000313" key="1">
    <source>
        <dbReference type="EMBL" id="CAI0450412.1"/>
    </source>
</evidence>
<protein>
    <submittedName>
        <fullName evidence="1">Uncharacterized protein</fullName>
    </submittedName>
</protein>
<comment type="caution">
    <text evidence="1">The sequence shown here is derived from an EMBL/GenBank/DDBJ whole genome shotgun (WGS) entry which is preliminary data.</text>
</comment>
<name>A0AAV0MVG2_9ROSI</name>
<dbReference type="EMBL" id="CAMGYJ010000007">
    <property type="protein sequence ID" value="CAI0450412.1"/>
    <property type="molecule type" value="Genomic_DNA"/>
</dbReference>
<proteinExistence type="predicted"/>
<gene>
    <name evidence="1" type="ORF">LITE_LOCUS30507</name>
</gene>
<keyword evidence="2" id="KW-1185">Reference proteome</keyword>
<dbReference type="AlphaFoldDB" id="A0AAV0MVG2"/>
<accession>A0AAV0MVG2</accession>